<reference evidence="1" key="1">
    <citation type="submission" date="2021-01" db="EMBL/GenBank/DDBJ databases">
        <authorList>
            <consortium name="Genoscope - CEA"/>
            <person name="William W."/>
        </authorList>
    </citation>
    <scope>NUCLEOTIDE SEQUENCE</scope>
</reference>
<organism evidence="1 2">
    <name type="scientific">Paramecium sonneborni</name>
    <dbReference type="NCBI Taxonomy" id="65129"/>
    <lineage>
        <taxon>Eukaryota</taxon>
        <taxon>Sar</taxon>
        <taxon>Alveolata</taxon>
        <taxon>Ciliophora</taxon>
        <taxon>Intramacronucleata</taxon>
        <taxon>Oligohymenophorea</taxon>
        <taxon>Peniculida</taxon>
        <taxon>Parameciidae</taxon>
        <taxon>Paramecium</taxon>
    </lineage>
</organism>
<keyword evidence="2" id="KW-1185">Reference proteome</keyword>
<dbReference type="Proteomes" id="UP000692954">
    <property type="component" value="Unassembled WGS sequence"/>
</dbReference>
<proteinExistence type="predicted"/>
<dbReference type="EMBL" id="CAJJDN010000091">
    <property type="protein sequence ID" value="CAD8108567.1"/>
    <property type="molecule type" value="Genomic_DNA"/>
</dbReference>
<comment type="caution">
    <text evidence="1">The sequence shown here is derived from an EMBL/GenBank/DDBJ whole genome shotgun (WGS) entry which is preliminary data.</text>
</comment>
<gene>
    <name evidence="1" type="ORF">PSON_ATCC_30995.1.T0910136</name>
</gene>
<dbReference type="AlphaFoldDB" id="A0A8S1PYX1"/>
<evidence type="ECO:0000313" key="2">
    <source>
        <dbReference type="Proteomes" id="UP000692954"/>
    </source>
</evidence>
<evidence type="ECO:0000313" key="1">
    <source>
        <dbReference type="EMBL" id="CAD8108567.1"/>
    </source>
</evidence>
<name>A0A8S1PYX1_9CILI</name>
<accession>A0A8S1PYX1</accession>
<sequence length="55" mass="6744">MRTVKIFSHKSNLIYQLYITMKIIWDWKVIDKYLTVKAKENELIPQSKQYIKLNK</sequence>
<protein>
    <submittedName>
        <fullName evidence="1">Uncharacterized protein</fullName>
    </submittedName>
</protein>